<dbReference type="SUPFAM" id="SSF161098">
    <property type="entry name" value="MetI-like"/>
    <property type="match status" value="1"/>
</dbReference>
<keyword evidence="4 7" id="KW-0812">Transmembrane</keyword>
<evidence type="ECO:0000256" key="3">
    <source>
        <dbReference type="ARBA" id="ARBA00022475"/>
    </source>
</evidence>
<accession>A0A841GL11</accession>
<keyword evidence="3" id="KW-1003">Cell membrane</keyword>
<dbReference type="PROSITE" id="PS50928">
    <property type="entry name" value="ABC_TM1"/>
    <property type="match status" value="1"/>
</dbReference>
<keyword evidence="10" id="KW-1185">Reference proteome</keyword>
<feature type="transmembrane region" description="Helical" evidence="7">
    <location>
        <begin position="268"/>
        <end position="292"/>
    </location>
</feature>
<evidence type="ECO:0000256" key="2">
    <source>
        <dbReference type="ARBA" id="ARBA00022448"/>
    </source>
</evidence>
<dbReference type="Proteomes" id="UP000555828">
    <property type="component" value="Unassembled WGS sequence"/>
</dbReference>
<keyword evidence="5 7" id="KW-1133">Transmembrane helix</keyword>
<dbReference type="EMBL" id="JACHEX010000004">
    <property type="protein sequence ID" value="MBB6063087.1"/>
    <property type="molecule type" value="Genomic_DNA"/>
</dbReference>
<dbReference type="InterPro" id="IPR000515">
    <property type="entry name" value="MetI-like"/>
</dbReference>
<keyword evidence="2 7" id="KW-0813">Transport</keyword>
<feature type="transmembrane region" description="Helical" evidence="7">
    <location>
        <begin position="106"/>
        <end position="127"/>
    </location>
</feature>
<feature type="transmembrane region" description="Helical" evidence="7">
    <location>
        <begin position="208"/>
        <end position="228"/>
    </location>
</feature>
<evidence type="ECO:0000256" key="6">
    <source>
        <dbReference type="ARBA" id="ARBA00023136"/>
    </source>
</evidence>
<dbReference type="Pfam" id="PF00528">
    <property type="entry name" value="BPD_transp_1"/>
    <property type="match status" value="1"/>
</dbReference>
<evidence type="ECO:0000256" key="7">
    <source>
        <dbReference type="RuleBase" id="RU363032"/>
    </source>
</evidence>
<feature type="transmembrane region" description="Helical" evidence="7">
    <location>
        <begin position="9"/>
        <end position="27"/>
    </location>
</feature>
<evidence type="ECO:0000256" key="1">
    <source>
        <dbReference type="ARBA" id="ARBA00004651"/>
    </source>
</evidence>
<dbReference type="AlphaFoldDB" id="A0A841GL11"/>
<feature type="transmembrane region" description="Helical" evidence="7">
    <location>
        <begin position="139"/>
        <end position="164"/>
    </location>
</feature>
<comment type="subcellular location">
    <subcellularLocation>
        <location evidence="1 7">Cell membrane</location>
        <topology evidence="1 7">Multi-pass membrane protein</topology>
    </subcellularLocation>
</comment>
<protein>
    <submittedName>
        <fullName evidence="9">Peptide/nickel transport system permease protein</fullName>
    </submittedName>
</protein>
<sequence>MTAYIIRRLLLLPLILFGVTLIIFSFTEILGPEKMISAYVNPNLFDKLSNEEIDKLIEKYGLKDPMWTRYFKWLGGVLKGDLGWSVTAKQPVADAIKERIPYTIELALYAFIPVIAVGIWLGVTAAVNRDKFIDHFIRIFAIVGWSLPDFVFGLIILMIFYSVLGWFPPGTLSDWADSIVKSDSFHKITHLLTIDSLLNGRLDIFWDALRHLIGPILTISWLWWAYLLRITRSSMLEVLGKEYVRTARAKGVPEKEVIHKHAKKNAMIPVVTVAGAMVIGLLAGTVIVEVIFNRIGMGRFTAQAATQLDYAAILGSTLFYSTLLVVGNLIIDILYAILDPRIRLG</sequence>
<dbReference type="Gene3D" id="1.10.3720.10">
    <property type="entry name" value="MetI-like"/>
    <property type="match status" value="1"/>
</dbReference>
<dbReference type="RefSeq" id="WP_126993458.1">
    <property type="nucleotide sequence ID" value="NZ_JACHEX010000004.1"/>
</dbReference>
<evidence type="ECO:0000256" key="5">
    <source>
        <dbReference type="ARBA" id="ARBA00022989"/>
    </source>
</evidence>
<dbReference type="CDD" id="cd06261">
    <property type="entry name" value="TM_PBP2"/>
    <property type="match status" value="1"/>
</dbReference>
<dbReference type="InterPro" id="IPR035906">
    <property type="entry name" value="MetI-like_sf"/>
</dbReference>
<feature type="domain" description="ABC transmembrane type-1" evidence="8">
    <location>
        <begin position="100"/>
        <end position="335"/>
    </location>
</feature>
<name>A0A841GL11_9BACT</name>
<dbReference type="PANTHER" id="PTHR30465:SF0">
    <property type="entry name" value="OLIGOPEPTIDE TRANSPORT SYSTEM PERMEASE PROTEIN APPB"/>
    <property type="match status" value="1"/>
</dbReference>
<reference evidence="9 10" key="1">
    <citation type="submission" date="2020-08" db="EMBL/GenBank/DDBJ databases">
        <title>Genomic Encyclopedia of Type Strains, Phase IV (KMG-IV): sequencing the most valuable type-strain genomes for metagenomic binning, comparative biology and taxonomic classification.</title>
        <authorList>
            <person name="Goeker M."/>
        </authorList>
    </citation>
    <scope>NUCLEOTIDE SEQUENCE [LARGE SCALE GENOMIC DNA]</scope>
    <source>
        <strain evidence="9 10">DSM 13481</strain>
    </source>
</reference>
<gene>
    <name evidence="9" type="ORF">HNP65_001550</name>
</gene>
<comment type="caution">
    <text evidence="9">The sequence shown here is derived from an EMBL/GenBank/DDBJ whole genome shotgun (WGS) entry which is preliminary data.</text>
</comment>
<evidence type="ECO:0000256" key="4">
    <source>
        <dbReference type="ARBA" id="ARBA00022692"/>
    </source>
</evidence>
<dbReference type="GO" id="GO:0055085">
    <property type="term" value="P:transmembrane transport"/>
    <property type="evidence" value="ECO:0007669"/>
    <property type="project" value="InterPro"/>
</dbReference>
<evidence type="ECO:0000259" key="8">
    <source>
        <dbReference type="PROSITE" id="PS50928"/>
    </source>
</evidence>
<evidence type="ECO:0000313" key="10">
    <source>
        <dbReference type="Proteomes" id="UP000555828"/>
    </source>
</evidence>
<keyword evidence="6 7" id="KW-0472">Membrane</keyword>
<feature type="transmembrane region" description="Helical" evidence="7">
    <location>
        <begin position="312"/>
        <end position="338"/>
    </location>
</feature>
<evidence type="ECO:0000313" key="9">
    <source>
        <dbReference type="EMBL" id="MBB6063087.1"/>
    </source>
</evidence>
<dbReference type="GO" id="GO:0005886">
    <property type="term" value="C:plasma membrane"/>
    <property type="evidence" value="ECO:0007669"/>
    <property type="project" value="UniProtKB-SubCell"/>
</dbReference>
<comment type="similarity">
    <text evidence="7">Belongs to the binding-protein-dependent transport system permease family.</text>
</comment>
<proteinExistence type="inferred from homology"/>
<dbReference type="PANTHER" id="PTHR30465">
    <property type="entry name" value="INNER MEMBRANE ABC TRANSPORTER"/>
    <property type="match status" value="1"/>
</dbReference>
<organism evidence="9 10">
    <name type="scientific">Thermosipho japonicus</name>
    <dbReference type="NCBI Taxonomy" id="90323"/>
    <lineage>
        <taxon>Bacteria</taxon>
        <taxon>Thermotogati</taxon>
        <taxon>Thermotogota</taxon>
        <taxon>Thermotogae</taxon>
        <taxon>Thermotogales</taxon>
        <taxon>Fervidobacteriaceae</taxon>
        <taxon>Thermosipho</taxon>
    </lineage>
</organism>